<evidence type="ECO:0000256" key="5">
    <source>
        <dbReference type="ARBA" id="ARBA00022777"/>
    </source>
</evidence>
<keyword evidence="5 9" id="KW-0418">Kinase</keyword>
<keyword evidence="3" id="KW-0597">Phosphoprotein</keyword>
<feature type="transmembrane region" description="Helical" evidence="7">
    <location>
        <begin position="358"/>
        <end position="378"/>
    </location>
</feature>
<dbReference type="Gene3D" id="3.30.565.10">
    <property type="entry name" value="Histidine kinase-like ATPase, C-terminal domain"/>
    <property type="match status" value="1"/>
</dbReference>
<dbReference type="SMART" id="SM00387">
    <property type="entry name" value="HATPase_c"/>
    <property type="match status" value="1"/>
</dbReference>
<dbReference type="InterPro" id="IPR036097">
    <property type="entry name" value="HisK_dim/P_sf"/>
</dbReference>
<evidence type="ECO:0000256" key="2">
    <source>
        <dbReference type="ARBA" id="ARBA00012438"/>
    </source>
</evidence>
<dbReference type="Pfam" id="PF05226">
    <property type="entry name" value="CHASE2"/>
    <property type="match status" value="1"/>
</dbReference>
<keyword evidence="7" id="KW-1133">Transmembrane helix</keyword>
<dbReference type="KEGG" id="bgo:BM43_4749"/>
<keyword evidence="6" id="KW-0902">Two-component regulatory system</keyword>
<comment type="catalytic activity">
    <reaction evidence="1">
        <text>ATP + protein L-histidine = ADP + protein N-phospho-L-histidine.</text>
        <dbReference type="EC" id="2.7.13.3"/>
    </reaction>
</comment>
<evidence type="ECO:0000256" key="3">
    <source>
        <dbReference type="ARBA" id="ARBA00022553"/>
    </source>
</evidence>
<keyword evidence="7" id="KW-0812">Transmembrane</keyword>
<evidence type="ECO:0000256" key="4">
    <source>
        <dbReference type="ARBA" id="ARBA00022679"/>
    </source>
</evidence>
<gene>
    <name evidence="9" type="ORF">DM48_3025</name>
</gene>
<reference evidence="9 10" key="1">
    <citation type="submission" date="2014-04" db="EMBL/GenBank/DDBJ databases">
        <authorList>
            <person name="Bishop-Lilly K.A."/>
            <person name="Broomall S.M."/>
            <person name="Chain P.S."/>
            <person name="Chertkov O."/>
            <person name="Coyne S.R."/>
            <person name="Daligault H.E."/>
            <person name="Davenport K.W."/>
            <person name="Erkkila T."/>
            <person name="Frey K.G."/>
            <person name="Gibbons H.S."/>
            <person name="Gu W."/>
            <person name="Jaissle J."/>
            <person name="Johnson S.L."/>
            <person name="Koroleva G.I."/>
            <person name="Ladner J.T."/>
            <person name="Lo C.-C."/>
            <person name="Minogue T.D."/>
            <person name="Munk C."/>
            <person name="Palacios G.F."/>
            <person name="Redden C.L."/>
            <person name="Rosenzweig C.N."/>
            <person name="Scholz M.B."/>
            <person name="Teshima H."/>
            <person name="Xu Y."/>
        </authorList>
    </citation>
    <scope>NUCLEOTIDE SEQUENCE [LARGE SCALE GENOMIC DNA]</scope>
    <source>
        <strain evidence="10">gladioli</strain>
    </source>
</reference>
<evidence type="ECO:0000256" key="1">
    <source>
        <dbReference type="ARBA" id="ARBA00000085"/>
    </source>
</evidence>
<comment type="caution">
    <text evidence="9">The sequence shown here is derived from an EMBL/GenBank/DDBJ whole genome shotgun (WGS) entry which is preliminary data.</text>
</comment>
<evidence type="ECO:0000256" key="7">
    <source>
        <dbReference type="SAM" id="Phobius"/>
    </source>
</evidence>
<accession>A0AAW3EYC6</accession>
<dbReference type="Pfam" id="PF00512">
    <property type="entry name" value="HisKA"/>
    <property type="match status" value="1"/>
</dbReference>
<dbReference type="EMBL" id="JPGG01000016">
    <property type="protein sequence ID" value="KGC13634.1"/>
    <property type="molecule type" value="Genomic_DNA"/>
</dbReference>
<dbReference type="SMART" id="SM01080">
    <property type="entry name" value="CHASE2"/>
    <property type="match status" value="1"/>
</dbReference>
<dbReference type="InterPro" id="IPR003594">
    <property type="entry name" value="HATPase_dom"/>
</dbReference>
<keyword evidence="4" id="KW-0808">Transferase</keyword>
<dbReference type="InterPro" id="IPR017181">
    <property type="entry name" value="Sig_transdc_His_kin_CHASE2"/>
</dbReference>
<dbReference type="GO" id="GO:0000155">
    <property type="term" value="F:phosphorelay sensor kinase activity"/>
    <property type="evidence" value="ECO:0007669"/>
    <property type="project" value="InterPro"/>
</dbReference>
<dbReference type="SUPFAM" id="SSF47384">
    <property type="entry name" value="Homodimeric domain of signal transducing histidine kinase"/>
    <property type="match status" value="1"/>
</dbReference>
<name>A0AAW3EYC6_BURGA</name>
<organism evidence="9 10">
    <name type="scientific">Burkholderia gladioli</name>
    <name type="common">Pseudomonas marginata</name>
    <name type="synonym">Phytomonas marginata</name>
    <dbReference type="NCBI Taxonomy" id="28095"/>
    <lineage>
        <taxon>Bacteria</taxon>
        <taxon>Pseudomonadati</taxon>
        <taxon>Pseudomonadota</taxon>
        <taxon>Betaproteobacteria</taxon>
        <taxon>Burkholderiales</taxon>
        <taxon>Burkholderiaceae</taxon>
        <taxon>Burkholderia</taxon>
    </lineage>
</organism>
<dbReference type="Proteomes" id="UP000029590">
    <property type="component" value="Unassembled WGS sequence"/>
</dbReference>
<dbReference type="CDD" id="cd00075">
    <property type="entry name" value="HATPase"/>
    <property type="match status" value="1"/>
</dbReference>
<dbReference type="InterPro" id="IPR036890">
    <property type="entry name" value="HATPase_C_sf"/>
</dbReference>
<dbReference type="EC" id="2.7.13.3" evidence="2"/>
<dbReference type="PROSITE" id="PS51257">
    <property type="entry name" value="PROKAR_LIPOPROTEIN"/>
    <property type="match status" value="1"/>
</dbReference>
<dbReference type="PIRSF" id="PIRSF037347">
    <property type="entry name" value="STHK_CHASE2_PAS_prd"/>
    <property type="match status" value="1"/>
</dbReference>
<evidence type="ECO:0000259" key="8">
    <source>
        <dbReference type="PROSITE" id="PS50109"/>
    </source>
</evidence>
<dbReference type="InterPro" id="IPR050736">
    <property type="entry name" value="Sensor_HK_Regulatory"/>
</dbReference>
<dbReference type="Pfam" id="PF02518">
    <property type="entry name" value="HATPase_c"/>
    <property type="match status" value="1"/>
</dbReference>
<dbReference type="PANTHER" id="PTHR43711">
    <property type="entry name" value="TWO-COMPONENT HISTIDINE KINASE"/>
    <property type="match status" value="1"/>
</dbReference>
<evidence type="ECO:0000313" key="9">
    <source>
        <dbReference type="EMBL" id="KGC13634.1"/>
    </source>
</evidence>
<evidence type="ECO:0000313" key="10">
    <source>
        <dbReference type="Proteomes" id="UP000029590"/>
    </source>
</evidence>
<dbReference type="InterPro" id="IPR007890">
    <property type="entry name" value="CHASE2"/>
</dbReference>
<dbReference type="SMART" id="SM00388">
    <property type="entry name" value="HisKA"/>
    <property type="match status" value="1"/>
</dbReference>
<dbReference type="RefSeq" id="WP_052409227.1">
    <property type="nucleotide sequence ID" value="NZ_CADEVY010000002.1"/>
</dbReference>
<feature type="domain" description="Histidine kinase" evidence="8">
    <location>
        <begin position="551"/>
        <end position="769"/>
    </location>
</feature>
<sequence length="775" mass="82493">MLDRFIRGKREAKRARTSSWTVAVALLACSALSYTPDGESLFAPFDLLHWQLVAHHEHGENTDAGRVVTVVIDARTVEALGPATVYARETHARLLDRLRMAASVSLDFPMVNRQPGDAMLARAIARHGRVVLTAQSNGLAGRVDLLVAPPPVLANAAAAVGQRKLVFGSGHTVQGIVPFLAVGPAGFEEAHVSRLALQVAEAVPALRNLRGLVQAHVSSMGRVVPGALALSFPNDFDLRQYSYLDVLEGRVPEAAFAGRVVFVGDTATGLSGGPYHLSARGAPLTRVQIDAQAADELLDGKVVLRVPFVLQILCGLAAASGMILICARASGRRSNAMALAWMLAIAAALTALPMLSRYWIPLGPALASCVAIYAVYGWRRAAGVRRMLRHELDGLHAAGLPLAADGHAREASPDDELDALVQGMRTSRTAYVGLIRSLPYPVFVERGAKLVLSNERGRELVERLAAAREPAIMMLAREQIRLAKAAGEIRTLELNLGGRAQMMMVTPFGEGGEGGEMGEAADASDMGSMICLVDVHDIKAAAEHDRMTLRHMAHDLRNPLSTMLSLLEARGMGGGDGKGEARDLIADLHQLVDYSLRVAQDFTQLSRAEHLDARSYLPVSAADLAAEAIDQVWHGAAAKRIAIDGPRLDGGDAWVLGSPDMLLRALVNLLDNAIKYSAPDTRIEVRLALRADDVAIGIEDQGCGIAVEAMPHLFEPFFQVGGTRGDPALGVGLGLPFVRAVVARHGGTVEASSTPGLGSRFTIALPRTEAVLLDA</sequence>
<keyword evidence="7" id="KW-0472">Membrane</keyword>
<dbReference type="PANTHER" id="PTHR43711:SF28">
    <property type="entry name" value="SENSOR HISTIDINE KINASE YXDK"/>
    <property type="match status" value="1"/>
</dbReference>
<dbReference type="CDD" id="cd00082">
    <property type="entry name" value="HisKA"/>
    <property type="match status" value="1"/>
</dbReference>
<protein>
    <recommendedName>
        <fullName evidence="2">histidine kinase</fullName>
        <ecNumber evidence="2">2.7.13.3</ecNumber>
    </recommendedName>
</protein>
<evidence type="ECO:0000256" key="6">
    <source>
        <dbReference type="ARBA" id="ARBA00023012"/>
    </source>
</evidence>
<dbReference type="AlphaFoldDB" id="A0AAW3EYC6"/>
<dbReference type="Gene3D" id="1.10.287.130">
    <property type="match status" value="1"/>
</dbReference>
<dbReference type="InterPro" id="IPR004358">
    <property type="entry name" value="Sig_transdc_His_kin-like_C"/>
</dbReference>
<dbReference type="PROSITE" id="PS50109">
    <property type="entry name" value="HIS_KIN"/>
    <property type="match status" value="1"/>
</dbReference>
<dbReference type="InterPro" id="IPR005467">
    <property type="entry name" value="His_kinase_dom"/>
</dbReference>
<dbReference type="InterPro" id="IPR003661">
    <property type="entry name" value="HisK_dim/P_dom"/>
</dbReference>
<dbReference type="SUPFAM" id="SSF55874">
    <property type="entry name" value="ATPase domain of HSP90 chaperone/DNA topoisomerase II/histidine kinase"/>
    <property type="match status" value="1"/>
</dbReference>
<dbReference type="PRINTS" id="PR00344">
    <property type="entry name" value="BCTRLSENSOR"/>
</dbReference>
<feature type="transmembrane region" description="Helical" evidence="7">
    <location>
        <begin position="308"/>
        <end position="327"/>
    </location>
</feature>
<feature type="transmembrane region" description="Helical" evidence="7">
    <location>
        <begin position="334"/>
        <end position="352"/>
    </location>
</feature>
<proteinExistence type="predicted"/>